<evidence type="ECO:0000256" key="5">
    <source>
        <dbReference type="ARBA" id="ARBA00023136"/>
    </source>
</evidence>
<dbReference type="VEuPathDB" id="TrichDB:TVAG_430960"/>
<feature type="transmembrane region" description="Helical" evidence="7">
    <location>
        <begin position="6"/>
        <end position="24"/>
    </location>
</feature>
<evidence type="ECO:0000256" key="2">
    <source>
        <dbReference type="ARBA" id="ARBA00009583"/>
    </source>
</evidence>
<dbReference type="InParanoid" id="A2EZD4"/>
<keyword evidence="3 7" id="KW-0812">Transmembrane</keyword>
<comment type="subcellular location">
    <subcellularLocation>
        <location evidence="1">Membrane</location>
        <topology evidence="1">Multi-pass membrane protein</topology>
    </subcellularLocation>
</comment>
<name>A2EZD4_TRIV3</name>
<dbReference type="GO" id="GO:0016020">
    <property type="term" value="C:membrane"/>
    <property type="evidence" value="ECO:0000318"/>
    <property type="project" value="GO_Central"/>
</dbReference>
<reference evidence="8" key="1">
    <citation type="submission" date="2006-10" db="EMBL/GenBank/DDBJ databases">
        <authorList>
            <person name="Amadeo P."/>
            <person name="Zhao Q."/>
            <person name="Wortman J."/>
            <person name="Fraser-Liggett C."/>
            <person name="Carlton J."/>
        </authorList>
    </citation>
    <scope>NUCLEOTIDE SEQUENCE</scope>
    <source>
        <strain evidence="8">G3</strain>
    </source>
</reference>
<proteinExistence type="inferred from homology"/>
<gene>
    <name evidence="8" type="ORF">TVAG_430960</name>
</gene>
<evidence type="ECO:0000256" key="1">
    <source>
        <dbReference type="ARBA" id="ARBA00004141"/>
    </source>
</evidence>
<evidence type="ECO:0000256" key="3">
    <source>
        <dbReference type="ARBA" id="ARBA00022692"/>
    </source>
</evidence>
<dbReference type="InterPro" id="IPR026767">
    <property type="entry name" value="Tmem151"/>
</dbReference>
<feature type="region of interest" description="Disordered" evidence="6">
    <location>
        <begin position="384"/>
        <end position="419"/>
    </location>
</feature>
<evidence type="ECO:0000256" key="6">
    <source>
        <dbReference type="SAM" id="MobiDB-lite"/>
    </source>
</evidence>
<comment type="similarity">
    <text evidence="2">Belongs to the TMEM151 family.</text>
</comment>
<dbReference type="VEuPathDB" id="TrichDB:TVAGG3_0588000"/>
<keyword evidence="4 7" id="KW-1133">Transmembrane helix</keyword>
<dbReference type="EMBL" id="DS113551">
    <property type="protein sequence ID" value="EAY01955.1"/>
    <property type="molecule type" value="Genomic_DNA"/>
</dbReference>
<reference evidence="8" key="2">
    <citation type="journal article" date="2007" name="Science">
        <title>Draft genome sequence of the sexually transmitted pathogen Trichomonas vaginalis.</title>
        <authorList>
            <person name="Carlton J.M."/>
            <person name="Hirt R.P."/>
            <person name="Silva J.C."/>
            <person name="Delcher A.L."/>
            <person name="Schatz M."/>
            <person name="Zhao Q."/>
            <person name="Wortman J.R."/>
            <person name="Bidwell S.L."/>
            <person name="Alsmark U.C.M."/>
            <person name="Besteiro S."/>
            <person name="Sicheritz-Ponten T."/>
            <person name="Noel C.J."/>
            <person name="Dacks J.B."/>
            <person name="Foster P.G."/>
            <person name="Simillion C."/>
            <person name="Van de Peer Y."/>
            <person name="Miranda-Saavedra D."/>
            <person name="Barton G.J."/>
            <person name="Westrop G.D."/>
            <person name="Mueller S."/>
            <person name="Dessi D."/>
            <person name="Fiori P.L."/>
            <person name="Ren Q."/>
            <person name="Paulsen I."/>
            <person name="Zhang H."/>
            <person name="Bastida-Corcuera F.D."/>
            <person name="Simoes-Barbosa A."/>
            <person name="Brown M.T."/>
            <person name="Hayes R.D."/>
            <person name="Mukherjee M."/>
            <person name="Okumura C.Y."/>
            <person name="Schneider R."/>
            <person name="Smith A.J."/>
            <person name="Vanacova S."/>
            <person name="Villalvazo M."/>
            <person name="Haas B.J."/>
            <person name="Pertea M."/>
            <person name="Feldblyum T.V."/>
            <person name="Utterback T.R."/>
            <person name="Shu C.L."/>
            <person name="Osoegawa K."/>
            <person name="de Jong P.J."/>
            <person name="Hrdy I."/>
            <person name="Horvathova L."/>
            <person name="Zubacova Z."/>
            <person name="Dolezal P."/>
            <person name="Malik S.B."/>
            <person name="Logsdon J.M. Jr."/>
            <person name="Henze K."/>
            <person name="Gupta A."/>
            <person name="Wang C.C."/>
            <person name="Dunne R.L."/>
            <person name="Upcroft J.A."/>
            <person name="Upcroft P."/>
            <person name="White O."/>
            <person name="Salzberg S.L."/>
            <person name="Tang P."/>
            <person name="Chiu C.-H."/>
            <person name="Lee Y.-S."/>
            <person name="Embley T.M."/>
            <person name="Coombs G.H."/>
            <person name="Mottram J.C."/>
            <person name="Tachezy J."/>
            <person name="Fraser-Liggett C.M."/>
            <person name="Johnson P.J."/>
        </authorList>
    </citation>
    <scope>NUCLEOTIDE SEQUENCE [LARGE SCALE GENOMIC DNA]</scope>
    <source>
        <strain evidence="8">G3</strain>
    </source>
</reference>
<sequence length="444" mass="51002">MNWPFYVAGALMIPNIIAEMVPLCRKKAPPSPFVFLNCLILNVGFGFLTSLVTGDEILQITSYTCLGVGVFFLIFPFDYCYCKTWFDGWHFAVGEIFNKKLSRQDFIQQMSGNRAIPPEITVTATASHDETRTEFETVTDSDGSTHTETRTYTVTVVTWRDTQAFHYESWQEDSNSIRIKETDVVHAVCTVKYDLDESCKRSLDAFEKTMYDIAKMHDTDVYTSRKMQTPNLKHSITGYICHEEPCETKFYQSCIGRFLWIFFTMIGYQLAYESRWASSGERMRLRLIKRMSSHGLKYRCRYGQDDVVAAESTFRIENEMTALNSPLIMSYETPSMDKSWLKDVPFTSPYQNQPVALAPQQSASQQLYVAPPGNVVSVSMLSEKNEDEKALKDENEMSLKDENEMPLKDENEISLKDENEISLKDENEISLKDENEISLKDVNT</sequence>
<feature type="transmembrane region" description="Helical" evidence="7">
    <location>
        <begin position="33"/>
        <end position="54"/>
    </location>
</feature>
<dbReference type="PANTHER" id="PTHR31893">
    <property type="entry name" value="TRANSMEMBRANE PROTEIN 151 HOMOLOG"/>
    <property type="match status" value="1"/>
</dbReference>
<dbReference type="KEGG" id="tva:4759786"/>
<keyword evidence="5 7" id="KW-0472">Membrane</keyword>
<evidence type="ECO:0000256" key="7">
    <source>
        <dbReference type="SAM" id="Phobius"/>
    </source>
</evidence>
<accession>A2EZD4</accession>
<dbReference type="eggNOG" id="ENOG502SEP0">
    <property type="taxonomic scope" value="Eukaryota"/>
</dbReference>
<dbReference type="PANTHER" id="PTHR31893:SF5">
    <property type="entry name" value="TRANSMEMBRANE PROTEIN 151 HOMOLOG"/>
    <property type="match status" value="1"/>
</dbReference>
<evidence type="ECO:0000256" key="4">
    <source>
        <dbReference type="ARBA" id="ARBA00022989"/>
    </source>
</evidence>
<dbReference type="AlphaFoldDB" id="A2EZD4"/>
<evidence type="ECO:0000313" key="8">
    <source>
        <dbReference type="EMBL" id="EAY01955.1"/>
    </source>
</evidence>
<evidence type="ECO:0000313" key="9">
    <source>
        <dbReference type="Proteomes" id="UP000001542"/>
    </source>
</evidence>
<keyword evidence="9" id="KW-1185">Reference proteome</keyword>
<feature type="transmembrane region" description="Helical" evidence="7">
    <location>
        <begin position="60"/>
        <end position="81"/>
    </location>
</feature>
<protein>
    <submittedName>
        <fullName evidence="8">Uncharacterized protein</fullName>
    </submittedName>
</protein>
<organism evidence="8 9">
    <name type="scientific">Trichomonas vaginalis (strain ATCC PRA-98 / G3)</name>
    <dbReference type="NCBI Taxonomy" id="412133"/>
    <lineage>
        <taxon>Eukaryota</taxon>
        <taxon>Metamonada</taxon>
        <taxon>Parabasalia</taxon>
        <taxon>Trichomonadida</taxon>
        <taxon>Trichomonadidae</taxon>
        <taxon>Trichomonas</taxon>
    </lineage>
</organism>
<dbReference type="Proteomes" id="UP000001542">
    <property type="component" value="Unassembled WGS sequence"/>
</dbReference>
<dbReference type="RefSeq" id="XP_001314465.1">
    <property type="nucleotide sequence ID" value="XM_001314444.1"/>
</dbReference>